<dbReference type="InterPro" id="IPR000653">
    <property type="entry name" value="DegT/StrS_aminotransferase"/>
</dbReference>
<dbReference type="EMBL" id="JBHRZS010000007">
    <property type="protein sequence ID" value="MFC3880855.1"/>
    <property type="molecule type" value="Genomic_DNA"/>
</dbReference>
<dbReference type="GO" id="GO:0008483">
    <property type="term" value="F:transaminase activity"/>
    <property type="evidence" value="ECO:0007669"/>
    <property type="project" value="UniProtKB-KW"/>
</dbReference>
<evidence type="ECO:0000256" key="3">
    <source>
        <dbReference type="RuleBase" id="RU004508"/>
    </source>
</evidence>
<dbReference type="SUPFAM" id="SSF53383">
    <property type="entry name" value="PLP-dependent transferases"/>
    <property type="match status" value="1"/>
</dbReference>
<keyword evidence="5" id="KW-0808">Transferase</keyword>
<dbReference type="InterPro" id="IPR015424">
    <property type="entry name" value="PyrdxlP-dep_Trfase"/>
</dbReference>
<dbReference type="Pfam" id="PF00571">
    <property type="entry name" value="CBS"/>
    <property type="match status" value="1"/>
</dbReference>
<evidence type="ECO:0000256" key="2">
    <source>
        <dbReference type="PROSITE-ProRule" id="PRU00703"/>
    </source>
</evidence>
<evidence type="ECO:0000313" key="6">
    <source>
        <dbReference type="Proteomes" id="UP001595805"/>
    </source>
</evidence>
<keyword evidence="2" id="KW-0129">CBS domain</keyword>
<dbReference type="PANTHER" id="PTHR30244">
    <property type="entry name" value="TRANSAMINASE"/>
    <property type="match status" value="1"/>
</dbReference>
<protein>
    <submittedName>
        <fullName evidence="5">Aminotransferase class I/II-fold pyridoxal phosphate-dependent enzyme</fullName>
    </submittedName>
</protein>
<gene>
    <name evidence="5" type="ORF">ACFOSV_11735</name>
</gene>
<keyword evidence="6" id="KW-1185">Reference proteome</keyword>
<dbReference type="InterPro" id="IPR015422">
    <property type="entry name" value="PyrdxlP-dep_Trfase_small"/>
</dbReference>
<dbReference type="Gene3D" id="3.90.1150.10">
    <property type="entry name" value="Aspartate Aminotransferase, domain 1"/>
    <property type="match status" value="1"/>
</dbReference>
<dbReference type="InterPro" id="IPR046342">
    <property type="entry name" value="CBS_dom_sf"/>
</dbReference>
<dbReference type="InterPro" id="IPR015421">
    <property type="entry name" value="PyrdxlP-dep_Trfase_major"/>
</dbReference>
<dbReference type="PROSITE" id="PS51371">
    <property type="entry name" value="CBS"/>
    <property type="match status" value="1"/>
</dbReference>
<name>A0ABV8ATC7_9BACT</name>
<keyword evidence="3" id="KW-0663">Pyridoxal phosphate</keyword>
<organism evidence="5 6">
    <name type="scientific">Algoriphagus namhaensis</name>
    <dbReference type="NCBI Taxonomy" id="915353"/>
    <lineage>
        <taxon>Bacteria</taxon>
        <taxon>Pseudomonadati</taxon>
        <taxon>Bacteroidota</taxon>
        <taxon>Cytophagia</taxon>
        <taxon>Cytophagales</taxon>
        <taxon>Cyclobacteriaceae</taxon>
        <taxon>Algoriphagus</taxon>
    </lineage>
</organism>
<dbReference type="RefSeq" id="WP_377906204.1">
    <property type="nucleotide sequence ID" value="NZ_JBHRZS010000007.1"/>
</dbReference>
<evidence type="ECO:0000256" key="1">
    <source>
        <dbReference type="ARBA" id="ARBA00037999"/>
    </source>
</evidence>
<dbReference type="Proteomes" id="UP001595805">
    <property type="component" value="Unassembled WGS sequence"/>
</dbReference>
<dbReference type="Gene3D" id="3.40.640.10">
    <property type="entry name" value="Type I PLP-dependent aspartate aminotransferase-like (Major domain)"/>
    <property type="match status" value="1"/>
</dbReference>
<sequence>MEVKELVVAEDHSIRTALKQLDKLGSGILFVVSNESKLIGIITDGDIRRSLINDVSLEAEVGTIMNKNFIALPVGSPNVSILNALSDRIKTIPLIDKEGKVVDYATRNRLRKIPIASPQLEGNELAYVTDCIRTNWISSQGKYVTEFERLFSSFHNEYHALAVSNGTVALHLALVALGIGEGDEVIVPNLTFAASINAIIYTGATPVLVDVDPTSWNISVEHARRAVTSRTRAIMPVHLYGQPCEMTEIVELARGYELKIIEDCAEALGSQYHGNPVGIFGDAATFSFFGNKTITTGEGGMILFKDKSIFEKANVLRDHGMNKSRRYWHDMVGYNYRLTNLQAAIGVAQFERLGAFVERKRNAAAAYDAVLSQSSFFQTPVDQPEKFNSYWLYTFLIKSHSPFSRDEFMDYMTSRSIETRPVFYPLHEMPPYQEFGNPEELRISKAISDSGVSLPSSVNLTQGELEYICRTIAEFVEEKSSIQV</sequence>
<accession>A0ABV8ATC7</accession>
<dbReference type="SMART" id="SM00116">
    <property type="entry name" value="CBS"/>
    <property type="match status" value="2"/>
</dbReference>
<dbReference type="PANTHER" id="PTHR30244:SF34">
    <property type="entry name" value="DTDP-4-AMINO-4,6-DIDEOXYGALACTOSE TRANSAMINASE"/>
    <property type="match status" value="1"/>
</dbReference>
<comment type="similarity">
    <text evidence="1 3">Belongs to the DegT/DnrJ/EryC1 family.</text>
</comment>
<dbReference type="CDD" id="cd00616">
    <property type="entry name" value="AHBA_syn"/>
    <property type="match status" value="1"/>
</dbReference>
<comment type="caution">
    <text evidence="5">The sequence shown here is derived from an EMBL/GenBank/DDBJ whole genome shotgun (WGS) entry which is preliminary data.</text>
</comment>
<dbReference type="Pfam" id="PF01041">
    <property type="entry name" value="DegT_DnrJ_EryC1"/>
    <property type="match status" value="1"/>
</dbReference>
<reference evidence="6" key="1">
    <citation type="journal article" date="2019" name="Int. J. Syst. Evol. Microbiol.">
        <title>The Global Catalogue of Microorganisms (GCM) 10K type strain sequencing project: providing services to taxonomists for standard genome sequencing and annotation.</title>
        <authorList>
            <consortium name="The Broad Institute Genomics Platform"/>
            <consortium name="The Broad Institute Genome Sequencing Center for Infectious Disease"/>
            <person name="Wu L."/>
            <person name="Ma J."/>
        </authorList>
    </citation>
    <scope>NUCLEOTIDE SEQUENCE [LARGE SCALE GENOMIC DNA]</scope>
    <source>
        <strain evidence="6">CCUG 60523</strain>
    </source>
</reference>
<dbReference type="Gene3D" id="3.10.580.10">
    <property type="entry name" value="CBS-domain"/>
    <property type="match status" value="1"/>
</dbReference>
<evidence type="ECO:0000259" key="4">
    <source>
        <dbReference type="PROSITE" id="PS51371"/>
    </source>
</evidence>
<dbReference type="InterPro" id="IPR000644">
    <property type="entry name" value="CBS_dom"/>
</dbReference>
<feature type="domain" description="CBS" evidence="4">
    <location>
        <begin position="1"/>
        <end position="57"/>
    </location>
</feature>
<keyword evidence="5" id="KW-0032">Aminotransferase</keyword>
<dbReference type="SUPFAM" id="SSF54631">
    <property type="entry name" value="CBS-domain pair"/>
    <property type="match status" value="1"/>
</dbReference>
<proteinExistence type="inferred from homology"/>
<evidence type="ECO:0000313" key="5">
    <source>
        <dbReference type="EMBL" id="MFC3880855.1"/>
    </source>
</evidence>